<dbReference type="Pfam" id="PF20420">
    <property type="entry name" value="DUF6702"/>
    <property type="match status" value="1"/>
</dbReference>
<dbReference type="InterPro" id="IPR046525">
    <property type="entry name" value="DUF6702"/>
</dbReference>
<comment type="caution">
    <text evidence="2">The sequence shown here is derived from an EMBL/GenBank/DDBJ whole genome shotgun (WGS) entry which is preliminary data.</text>
</comment>
<gene>
    <name evidence="2" type="ORF">EH32_03000</name>
</gene>
<dbReference type="PATRIC" id="fig|39960.10.peg.718"/>
<protein>
    <recommendedName>
        <fullName evidence="4">Orphan protein</fullName>
    </recommendedName>
</protein>
<reference evidence="2 3" key="1">
    <citation type="submission" date="2014-04" db="EMBL/GenBank/DDBJ databases">
        <title>A comprehensive comparison of genomes of Erythrobacter spp. Strains.</title>
        <authorList>
            <person name="Zheng Q."/>
        </authorList>
    </citation>
    <scope>NUCLEOTIDE SEQUENCE [LARGE SCALE GENOMIC DNA]</scope>
    <source>
        <strain evidence="2 3">DSM 8509</strain>
    </source>
</reference>
<feature type="signal peptide" evidence="1">
    <location>
        <begin position="1"/>
        <end position="19"/>
    </location>
</feature>
<keyword evidence="1" id="KW-0732">Signal</keyword>
<dbReference type="AlphaFoldDB" id="A0A074MWI2"/>
<evidence type="ECO:0008006" key="4">
    <source>
        <dbReference type="Google" id="ProtNLM"/>
    </source>
</evidence>
<dbReference type="KEGG" id="elq:Ga0102493_111636"/>
<dbReference type="RefSeq" id="WP_034906253.1">
    <property type="nucleotide sequence ID" value="NZ_CP017057.1"/>
</dbReference>
<name>A0A074MWI2_9SPHN</name>
<dbReference type="EMBL" id="JMIX01000013">
    <property type="protein sequence ID" value="KEO89972.1"/>
    <property type="molecule type" value="Genomic_DNA"/>
</dbReference>
<keyword evidence="3" id="KW-1185">Reference proteome</keyword>
<accession>A0A074MWI2</accession>
<dbReference type="OrthoDB" id="5741133at2"/>
<sequence length="162" mass="17640">MRWLLALCAALLVALPAAAHQQKTAISILSHNERTGLLEVVHRVPLHDAEHALKRRGIAAPDIIGDIPDRRAFVRYIAERFTVTHEGEPIAFTLLGSEIDGGSLVIYEEAPSPGPGARLAVRSLILTDVWARQENRVNIGSGTEVETLIFRAGDPAKDATLR</sequence>
<evidence type="ECO:0000313" key="3">
    <source>
        <dbReference type="Proteomes" id="UP000027866"/>
    </source>
</evidence>
<evidence type="ECO:0000313" key="2">
    <source>
        <dbReference type="EMBL" id="KEO89972.1"/>
    </source>
</evidence>
<evidence type="ECO:0000256" key="1">
    <source>
        <dbReference type="SAM" id="SignalP"/>
    </source>
</evidence>
<feature type="chain" id="PRO_5001699491" description="Orphan protein" evidence="1">
    <location>
        <begin position="20"/>
        <end position="162"/>
    </location>
</feature>
<proteinExistence type="predicted"/>
<organism evidence="2 3">
    <name type="scientific">Erythrobacter litoralis</name>
    <dbReference type="NCBI Taxonomy" id="39960"/>
    <lineage>
        <taxon>Bacteria</taxon>
        <taxon>Pseudomonadati</taxon>
        <taxon>Pseudomonadota</taxon>
        <taxon>Alphaproteobacteria</taxon>
        <taxon>Sphingomonadales</taxon>
        <taxon>Erythrobacteraceae</taxon>
        <taxon>Erythrobacter/Porphyrobacter group</taxon>
        <taxon>Erythrobacter</taxon>
    </lineage>
</organism>
<dbReference type="Proteomes" id="UP000027866">
    <property type="component" value="Unassembled WGS sequence"/>
</dbReference>